<dbReference type="Proteomes" id="UP000824250">
    <property type="component" value="Unassembled WGS sequence"/>
</dbReference>
<dbReference type="GO" id="GO:0005737">
    <property type="term" value="C:cytoplasm"/>
    <property type="evidence" value="ECO:0007669"/>
    <property type="project" value="TreeGrafter"/>
</dbReference>
<name>A0A9D1A4H3_9FIRM</name>
<protein>
    <submittedName>
        <fullName evidence="1">Amidohydrolase</fullName>
    </submittedName>
</protein>
<dbReference type="PIRSF" id="PIRSF037227">
    <property type="entry name" value="Aminobenzoyl-glu_utiliz_pB"/>
    <property type="match status" value="1"/>
</dbReference>
<reference evidence="1" key="2">
    <citation type="journal article" date="2021" name="PeerJ">
        <title>Extensive microbial diversity within the chicken gut microbiome revealed by metagenomics and culture.</title>
        <authorList>
            <person name="Gilroy R."/>
            <person name="Ravi A."/>
            <person name="Getino M."/>
            <person name="Pursley I."/>
            <person name="Horton D.L."/>
            <person name="Alikhan N.F."/>
            <person name="Baker D."/>
            <person name="Gharbi K."/>
            <person name="Hall N."/>
            <person name="Watson M."/>
            <person name="Adriaenssens E.M."/>
            <person name="Foster-Nyarko E."/>
            <person name="Jarju S."/>
            <person name="Secka A."/>
            <person name="Antonio M."/>
            <person name="Oren A."/>
            <person name="Chaudhuri R.R."/>
            <person name="La Ragione R."/>
            <person name="Hildebrand F."/>
            <person name="Pallen M.J."/>
        </authorList>
    </citation>
    <scope>NUCLEOTIDE SEQUENCE</scope>
    <source>
        <strain evidence="1">CHK180-2868</strain>
    </source>
</reference>
<dbReference type="Gene3D" id="3.40.630.10">
    <property type="entry name" value="Zn peptidases"/>
    <property type="match status" value="1"/>
</dbReference>
<dbReference type="PANTHER" id="PTHR30575">
    <property type="entry name" value="PEPTIDASE M20"/>
    <property type="match status" value="1"/>
</dbReference>
<dbReference type="InterPro" id="IPR002933">
    <property type="entry name" value="Peptidase_M20"/>
</dbReference>
<evidence type="ECO:0000313" key="1">
    <source>
        <dbReference type="EMBL" id="HIR05330.1"/>
    </source>
</evidence>
<sequence>MNKQEIFSYLADQQDFLAKVSDSIWETPETCFEETASAETLCKALEAAGFTVERGVAGIATAFTGTYGHGKPVIGFLGEFDALSGLSQKAGIAEKEALVPGGNGHGCGHNLLGTGCLAGAMGMKKYLEETGKEGTVIYFGCSAEEGGSGKAFMAREGCFDALDAAIAWHPSDKYNCSGGGMLANCQIYFRYKGVSSHAAMSPHLGRSALDAVTLFNVGIQFLREHVLPSVRMHYAVTDTGGFSPNVVQPTAEVLTLLRAPDNVILADVRARVEDIARGAALMTGTELEIDFVKACSNVVPNDAMGYAAVENMRLLELPKYTEEEMEFYAKISATNKGGNPEHPVAEEIPDYQPSDEVFPASSDVGDVSWVAPTVSIGTPTWPIGTPAHSWQAVAVGKSALAHKATLAAGQAMAGLAIDLIEKPELLAKAKEEHNRRLKGGKYECPIPKGVKPRIISTKK</sequence>
<dbReference type="EMBL" id="DVGC01000027">
    <property type="protein sequence ID" value="HIR05330.1"/>
    <property type="molecule type" value="Genomic_DNA"/>
</dbReference>
<evidence type="ECO:0000313" key="2">
    <source>
        <dbReference type="Proteomes" id="UP000824250"/>
    </source>
</evidence>
<dbReference type="InterPro" id="IPR052030">
    <property type="entry name" value="Peptidase_M20/M20A_hydrolases"/>
</dbReference>
<dbReference type="GO" id="GO:0016805">
    <property type="term" value="F:dipeptidase activity"/>
    <property type="evidence" value="ECO:0007669"/>
    <property type="project" value="TreeGrafter"/>
</dbReference>
<reference evidence="1" key="1">
    <citation type="submission" date="2020-10" db="EMBL/GenBank/DDBJ databases">
        <authorList>
            <person name="Gilroy R."/>
        </authorList>
    </citation>
    <scope>NUCLEOTIDE SEQUENCE</scope>
    <source>
        <strain evidence="1">CHK180-2868</strain>
    </source>
</reference>
<dbReference type="Pfam" id="PF01546">
    <property type="entry name" value="Peptidase_M20"/>
    <property type="match status" value="1"/>
</dbReference>
<dbReference type="NCBIfam" id="TIGR01891">
    <property type="entry name" value="amidohydrolases"/>
    <property type="match status" value="1"/>
</dbReference>
<organism evidence="1 2">
    <name type="scientific">Candidatus Copromonas faecavium</name>
    <name type="common">nom. illeg.</name>
    <dbReference type="NCBI Taxonomy" id="2840740"/>
    <lineage>
        <taxon>Bacteria</taxon>
        <taxon>Bacillati</taxon>
        <taxon>Bacillota</taxon>
        <taxon>Clostridia</taxon>
        <taxon>Lachnospirales</taxon>
        <taxon>Lachnospiraceae</taxon>
        <taxon>Candidatus Copromonas (nom. illeg.)</taxon>
    </lineage>
</organism>
<gene>
    <name evidence="1" type="ORF">IAB28_05115</name>
</gene>
<dbReference type="SUPFAM" id="SSF55031">
    <property type="entry name" value="Bacterial exopeptidase dimerisation domain"/>
    <property type="match status" value="1"/>
</dbReference>
<dbReference type="PANTHER" id="PTHR30575:SF0">
    <property type="entry name" value="XAA-ARG DIPEPTIDASE"/>
    <property type="match status" value="1"/>
</dbReference>
<dbReference type="InterPro" id="IPR017439">
    <property type="entry name" value="Amidohydrolase"/>
</dbReference>
<dbReference type="InterPro" id="IPR017145">
    <property type="entry name" value="Aminobenzoyl-glu_utiliz_pB"/>
</dbReference>
<dbReference type="AlphaFoldDB" id="A0A9D1A4H3"/>
<accession>A0A9D1A4H3</accession>
<dbReference type="Gene3D" id="3.30.70.360">
    <property type="match status" value="1"/>
</dbReference>
<comment type="caution">
    <text evidence="1">The sequence shown here is derived from an EMBL/GenBank/DDBJ whole genome shotgun (WGS) entry which is preliminary data.</text>
</comment>
<dbReference type="GO" id="GO:0071713">
    <property type="term" value="F:para-aminobenzoyl-glutamate hydrolase activity"/>
    <property type="evidence" value="ECO:0007669"/>
    <property type="project" value="TreeGrafter"/>
</dbReference>
<dbReference type="SUPFAM" id="SSF53187">
    <property type="entry name" value="Zn-dependent exopeptidases"/>
    <property type="match status" value="1"/>
</dbReference>
<dbReference type="InterPro" id="IPR036264">
    <property type="entry name" value="Bact_exopeptidase_dim_dom"/>
</dbReference>
<dbReference type="FunFam" id="3.30.70.360:FF:000004">
    <property type="entry name" value="Peptidase M20 domain-containing protein 2"/>
    <property type="match status" value="1"/>
</dbReference>
<dbReference type="GO" id="GO:0046657">
    <property type="term" value="P:folic acid catabolic process"/>
    <property type="evidence" value="ECO:0007669"/>
    <property type="project" value="TreeGrafter"/>
</dbReference>
<proteinExistence type="predicted"/>